<keyword evidence="1" id="KW-0812">Transmembrane</keyword>
<dbReference type="EMBL" id="UINC01153659">
    <property type="protein sequence ID" value="SVD48498.1"/>
    <property type="molecule type" value="Genomic_DNA"/>
</dbReference>
<dbReference type="InterPro" id="IPR010818">
    <property type="entry name" value="DUF1420"/>
</dbReference>
<accession>A0A382VRJ6</accession>
<evidence type="ECO:0000313" key="2">
    <source>
        <dbReference type="EMBL" id="SVD48498.1"/>
    </source>
</evidence>
<evidence type="ECO:0008006" key="3">
    <source>
        <dbReference type="Google" id="ProtNLM"/>
    </source>
</evidence>
<dbReference type="Pfam" id="PF07220">
    <property type="entry name" value="DUF1420"/>
    <property type="match status" value="1"/>
</dbReference>
<feature type="transmembrane region" description="Helical" evidence="1">
    <location>
        <begin position="180"/>
        <end position="206"/>
    </location>
</feature>
<keyword evidence="1" id="KW-0472">Membrane</keyword>
<feature type="transmembrane region" description="Helical" evidence="1">
    <location>
        <begin position="105"/>
        <end position="122"/>
    </location>
</feature>
<feature type="transmembrane region" description="Helical" evidence="1">
    <location>
        <begin position="80"/>
        <end position="100"/>
    </location>
</feature>
<feature type="transmembrane region" description="Helical" evidence="1">
    <location>
        <begin position="218"/>
        <end position="235"/>
    </location>
</feature>
<gene>
    <name evidence="2" type="ORF">METZ01_LOCUS401352</name>
</gene>
<evidence type="ECO:0000256" key="1">
    <source>
        <dbReference type="SAM" id="Phobius"/>
    </source>
</evidence>
<proteinExistence type="predicted"/>
<name>A0A382VRJ6_9ZZZZ</name>
<protein>
    <recommendedName>
        <fullName evidence="3">Glycosyltransferase RgtA/B/C/D-like domain-containing protein</fullName>
    </recommendedName>
</protein>
<organism evidence="2">
    <name type="scientific">marine metagenome</name>
    <dbReference type="NCBI Taxonomy" id="408172"/>
    <lineage>
        <taxon>unclassified sequences</taxon>
        <taxon>metagenomes</taxon>
        <taxon>ecological metagenomes</taxon>
    </lineage>
</organism>
<reference evidence="2" key="1">
    <citation type="submission" date="2018-05" db="EMBL/GenBank/DDBJ databases">
        <authorList>
            <person name="Lanie J.A."/>
            <person name="Ng W.-L."/>
            <person name="Kazmierczak K.M."/>
            <person name="Andrzejewski T.M."/>
            <person name="Davidsen T.M."/>
            <person name="Wayne K.J."/>
            <person name="Tettelin H."/>
            <person name="Glass J.I."/>
            <person name="Rusch D."/>
            <person name="Podicherti R."/>
            <person name="Tsui H.-C.T."/>
            <person name="Winkler M.E."/>
        </authorList>
    </citation>
    <scope>NUCLEOTIDE SEQUENCE</scope>
</reference>
<dbReference type="AlphaFoldDB" id="A0A382VRJ6"/>
<keyword evidence="1" id="KW-1133">Transmembrane helix</keyword>
<feature type="non-terminal residue" evidence="2">
    <location>
        <position position="283"/>
    </location>
</feature>
<sequence length="283" mass="32441">MMAWGLMLGGIWFIGYRLVNNRFGIKNWKPKSLADWLVLLLSLAYVLLAFCPPTQADALDYHWGVPLYLIRHHHWPPMEMWLTGSLAGIGEIYILLGMLLNAENLSTLLQAIGIVGFAYWIAQGQDRQKSDFLRMFILSVPVLLFFVTGPKPQLFPQVLTALALYLTIQRDRLELKTYSLIVLLLCGAAQQKLSFVLTGGVIGLWASYKTWPSNRHGILVAVGIVAFFFVPRTWWNLQQVPEPGFLTWLTPLPEYFTSRLQAYREQDWWFPFNLIFPDSFGSI</sequence>